<dbReference type="EMBL" id="CP015596">
    <property type="protein sequence ID" value="ANE81890.1"/>
    <property type="molecule type" value="Genomic_DNA"/>
</dbReference>
<dbReference type="RefSeq" id="WP_067999964.1">
    <property type="nucleotide sequence ID" value="NZ_CP015596.1"/>
</dbReference>
<proteinExistence type="predicted"/>
<sequence>MRTIPVVLLGVLMVWSAAGCADEGFTQDVEARWCELVGANCAPPPPLQPPALNQPDGGQPASGPVYVIPPIYSPPPVPPAAPR</sequence>
<feature type="signal peptide" evidence="2">
    <location>
        <begin position="1"/>
        <end position="21"/>
    </location>
</feature>
<name>A0A172USH7_9MYCO</name>
<dbReference type="OrthoDB" id="4753630at2"/>
<organism evidence="3 4">
    <name type="scientific">Mycobacterium adipatum</name>
    <dbReference type="NCBI Taxonomy" id="1682113"/>
    <lineage>
        <taxon>Bacteria</taxon>
        <taxon>Bacillati</taxon>
        <taxon>Actinomycetota</taxon>
        <taxon>Actinomycetes</taxon>
        <taxon>Mycobacteriales</taxon>
        <taxon>Mycobacteriaceae</taxon>
        <taxon>Mycobacterium</taxon>
    </lineage>
</organism>
<keyword evidence="2" id="KW-0732">Signal</keyword>
<evidence type="ECO:0000313" key="4">
    <source>
        <dbReference type="Proteomes" id="UP000077143"/>
    </source>
</evidence>
<dbReference type="AlphaFoldDB" id="A0A172USH7"/>
<evidence type="ECO:0000256" key="1">
    <source>
        <dbReference type="SAM" id="MobiDB-lite"/>
    </source>
</evidence>
<accession>A0A172USH7</accession>
<dbReference type="PROSITE" id="PS51257">
    <property type="entry name" value="PROKAR_LIPOPROTEIN"/>
    <property type="match status" value="1"/>
</dbReference>
<reference evidence="3 4" key="1">
    <citation type="submission" date="2016-05" db="EMBL/GenBank/DDBJ databases">
        <title>Complete genome sequence of a phthalic acid esters degrading Mycobacterium sp. YC-RL4.</title>
        <authorList>
            <person name="Ren L."/>
            <person name="Fan S."/>
            <person name="Ruth N."/>
            <person name="Jia Y."/>
            <person name="Wang J."/>
            <person name="Qiao C."/>
        </authorList>
    </citation>
    <scope>NUCLEOTIDE SEQUENCE [LARGE SCALE GENOMIC DNA]</scope>
    <source>
        <strain evidence="3 4">YC-RL4</strain>
    </source>
</reference>
<dbReference type="Proteomes" id="UP000077143">
    <property type="component" value="Chromosome"/>
</dbReference>
<dbReference type="STRING" id="1682113.A7U43_23805"/>
<dbReference type="KEGG" id="madi:A7U43_23805"/>
<protein>
    <submittedName>
        <fullName evidence="3">Uncharacterized protein</fullName>
    </submittedName>
</protein>
<keyword evidence="4" id="KW-1185">Reference proteome</keyword>
<feature type="region of interest" description="Disordered" evidence="1">
    <location>
        <begin position="45"/>
        <end position="65"/>
    </location>
</feature>
<evidence type="ECO:0000313" key="3">
    <source>
        <dbReference type="EMBL" id="ANE81890.1"/>
    </source>
</evidence>
<evidence type="ECO:0000256" key="2">
    <source>
        <dbReference type="SAM" id="SignalP"/>
    </source>
</evidence>
<feature type="chain" id="PRO_5039187491" evidence="2">
    <location>
        <begin position="22"/>
        <end position="83"/>
    </location>
</feature>
<gene>
    <name evidence="3" type="ORF">A7U43_23805</name>
</gene>